<dbReference type="InterPro" id="IPR041616">
    <property type="entry name" value="PheRS_beta_core"/>
</dbReference>
<feature type="binding site" evidence="15">
    <location>
        <position position="470"/>
    </location>
    <ligand>
        <name>Mg(2+)</name>
        <dbReference type="ChEBI" id="CHEBI:18420"/>
        <note>shared with alpha subunit</note>
    </ligand>
</feature>
<evidence type="ECO:0000256" key="4">
    <source>
        <dbReference type="ARBA" id="ARBA00022490"/>
    </source>
</evidence>
<dbReference type="SUPFAM" id="SSF55681">
    <property type="entry name" value="Class II aaRS and biotin synthetases"/>
    <property type="match status" value="1"/>
</dbReference>
<dbReference type="InterPro" id="IPR005147">
    <property type="entry name" value="tRNA_synthase_B5-dom"/>
</dbReference>
<feature type="domain" description="TRNA-binding" evidence="17">
    <location>
        <begin position="41"/>
        <end position="150"/>
    </location>
</feature>
<accession>A0A2M7KAM1</accession>
<dbReference type="GO" id="GO:0000049">
    <property type="term" value="F:tRNA binding"/>
    <property type="evidence" value="ECO:0007669"/>
    <property type="project" value="UniProtKB-UniRule"/>
</dbReference>
<dbReference type="Pfam" id="PF03483">
    <property type="entry name" value="B3_4"/>
    <property type="match status" value="1"/>
</dbReference>
<dbReference type="PROSITE" id="PS51483">
    <property type="entry name" value="B5"/>
    <property type="match status" value="1"/>
</dbReference>
<dbReference type="CDD" id="cd02796">
    <property type="entry name" value="tRNA_bind_bactPheRS"/>
    <property type="match status" value="1"/>
</dbReference>
<dbReference type="Proteomes" id="UP000231493">
    <property type="component" value="Unassembled WGS sequence"/>
</dbReference>
<dbReference type="NCBIfam" id="TIGR00472">
    <property type="entry name" value="pheT_bact"/>
    <property type="match status" value="1"/>
</dbReference>
<evidence type="ECO:0000259" key="17">
    <source>
        <dbReference type="PROSITE" id="PS50886"/>
    </source>
</evidence>
<dbReference type="SUPFAM" id="SSF56037">
    <property type="entry name" value="PheT/TilS domain"/>
    <property type="match status" value="1"/>
</dbReference>
<dbReference type="SUPFAM" id="SSF54991">
    <property type="entry name" value="Anticodon-binding domain of PheRS"/>
    <property type="match status" value="1"/>
</dbReference>
<dbReference type="FunFam" id="3.30.70.380:FF:000001">
    <property type="entry name" value="Phenylalanine--tRNA ligase beta subunit"/>
    <property type="match status" value="1"/>
</dbReference>
<dbReference type="Pfam" id="PF03484">
    <property type="entry name" value="B5"/>
    <property type="match status" value="1"/>
</dbReference>
<reference evidence="21" key="1">
    <citation type="submission" date="2017-09" db="EMBL/GenBank/DDBJ databases">
        <title>Depth-based differentiation of microbial function through sediment-hosted aquifers and enrichment of novel symbionts in the deep terrestrial subsurface.</title>
        <authorList>
            <person name="Probst A.J."/>
            <person name="Ladd B."/>
            <person name="Jarett J.K."/>
            <person name="Geller-Mcgrath D.E."/>
            <person name="Sieber C.M."/>
            <person name="Emerson J.B."/>
            <person name="Anantharaman K."/>
            <person name="Thomas B.C."/>
            <person name="Malmstrom R."/>
            <person name="Stieglmeier M."/>
            <person name="Klingl A."/>
            <person name="Woyke T."/>
            <person name="Ryan C.M."/>
            <person name="Banfield J.F."/>
        </authorList>
    </citation>
    <scope>NUCLEOTIDE SEQUENCE [LARGE SCALE GENOMIC DNA]</scope>
</reference>
<feature type="domain" description="B5" evidence="19">
    <location>
        <begin position="404"/>
        <end position="486"/>
    </location>
</feature>
<feature type="binding site" evidence="15">
    <location>
        <position position="474"/>
    </location>
    <ligand>
        <name>Mg(2+)</name>
        <dbReference type="ChEBI" id="CHEBI:18420"/>
        <note>shared with alpha subunit</note>
    </ligand>
</feature>
<keyword evidence="5 16" id="KW-0820">tRNA-binding</keyword>
<dbReference type="GO" id="GO:0000287">
    <property type="term" value="F:magnesium ion binding"/>
    <property type="evidence" value="ECO:0007669"/>
    <property type="project" value="UniProtKB-UniRule"/>
</dbReference>
<dbReference type="CDD" id="cd00769">
    <property type="entry name" value="PheRS_beta_core"/>
    <property type="match status" value="1"/>
</dbReference>
<dbReference type="FunFam" id="3.50.40.10:FF:000001">
    <property type="entry name" value="Phenylalanine--tRNA ligase beta subunit"/>
    <property type="match status" value="1"/>
</dbReference>
<dbReference type="InterPro" id="IPR036690">
    <property type="entry name" value="Fdx_antiC-bd_sf"/>
</dbReference>
<protein>
    <recommendedName>
        <fullName evidence="15">Phenylalanine--tRNA ligase beta subunit</fullName>
        <ecNumber evidence="15">6.1.1.20</ecNumber>
    </recommendedName>
    <alternativeName>
        <fullName evidence="15">Phenylalanyl-tRNA synthetase beta subunit</fullName>
        <shortName evidence="15">PheRS</shortName>
    </alternativeName>
</protein>
<evidence type="ECO:0000259" key="19">
    <source>
        <dbReference type="PROSITE" id="PS51483"/>
    </source>
</evidence>
<keyword evidence="13 15" id="KW-0030">Aminoacyl-tRNA synthetase</keyword>
<dbReference type="InterPro" id="IPR005146">
    <property type="entry name" value="B3/B4_tRNA-bd"/>
</dbReference>
<dbReference type="InterPro" id="IPR009061">
    <property type="entry name" value="DNA-bd_dom_put_sf"/>
</dbReference>
<dbReference type="InterPro" id="IPR012340">
    <property type="entry name" value="NA-bd_OB-fold"/>
</dbReference>
<dbReference type="InterPro" id="IPR002547">
    <property type="entry name" value="tRNA-bd_dom"/>
</dbReference>
<dbReference type="Pfam" id="PF01588">
    <property type="entry name" value="tRNA_bind"/>
    <property type="match status" value="1"/>
</dbReference>
<evidence type="ECO:0000256" key="7">
    <source>
        <dbReference type="ARBA" id="ARBA00022723"/>
    </source>
</evidence>
<evidence type="ECO:0000256" key="11">
    <source>
        <dbReference type="ARBA" id="ARBA00022884"/>
    </source>
</evidence>
<dbReference type="SMART" id="SM00896">
    <property type="entry name" value="FDX-ACB"/>
    <property type="match status" value="1"/>
</dbReference>
<comment type="subunit">
    <text evidence="3 15">Tetramer of two alpha and two beta subunits.</text>
</comment>
<comment type="cofactor">
    <cofactor evidence="15">
        <name>Mg(2+)</name>
        <dbReference type="ChEBI" id="CHEBI:18420"/>
    </cofactor>
    <text evidence="15">Binds 2 magnesium ions per tetramer.</text>
</comment>
<dbReference type="HAMAP" id="MF_00283">
    <property type="entry name" value="Phe_tRNA_synth_beta1"/>
    <property type="match status" value="1"/>
</dbReference>
<dbReference type="Gene3D" id="2.40.50.140">
    <property type="entry name" value="Nucleic acid-binding proteins"/>
    <property type="match status" value="1"/>
</dbReference>
<dbReference type="InterPro" id="IPR005121">
    <property type="entry name" value="Fdx_antiC-bd"/>
</dbReference>
<feature type="binding site" evidence="15">
    <location>
        <position position="473"/>
    </location>
    <ligand>
        <name>Mg(2+)</name>
        <dbReference type="ChEBI" id="CHEBI:18420"/>
        <note>shared with alpha subunit</note>
    </ligand>
</feature>
<dbReference type="GO" id="GO:0004826">
    <property type="term" value="F:phenylalanine-tRNA ligase activity"/>
    <property type="evidence" value="ECO:0007669"/>
    <property type="project" value="UniProtKB-UniRule"/>
</dbReference>
<dbReference type="AlphaFoldDB" id="A0A2M7KAM1"/>
<evidence type="ECO:0000256" key="10">
    <source>
        <dbReference type="ARBA" id="ARBA00022842"/>
    </source>
</evidence>
<gene>
    <name evidence="15" type="primary">pheT</name>
    <name evidence="20" type="ORF">COZ58_00985</name>
</gene>
<evidence type="ECO:0000256" key="15">
    <source>
        <dbReference type="HAMAP-Rule" id="MF_00283"/>
    </source>
</evidence>
<dbReference type="InterPro" id="IPR033714">
    <property type="entry name" value="tRNA_bind_bactPheRS"/>
</dbReference>
<evidence type="ECO:0000256" key="13">
    <source>
        <dbReference type="ARBA" id="ARBA00023146"/>
    </source>
</evidence>
<dbReference type="InterPro" id="IPR045864">
    <property type="entry name" value="aa-tRNA-synth_II/BPL/LPL"/>
</dbReference>
<keyword evidence="4 15" id="KW-0963">Cytoplasm</keyword>
<dbReference type="GO" id="GO:0009328">
    <property type="term" value="C:phenylalanine-tRNA ligase complex"/>
    <property type="evidence" value="ECO:0007669"/>
    <property type="project" value="TreeGrafter"/>
</dbReference>
<dbReference type="InterPro" id="IPR020825">
    <property type="entry name" value="Phe-tRNA_synthase-like_B3/B4"/>
</dbReference>
<dbReference type="PANTHER" id="PTHR10947:SF0">
    <property type="entry name" value="PHENYLALANINE--TRNA LIGASE BETA SUBUNIT"/>
    <property type="match status" value="1"/>
</dbReference>
<sequence>MQVSYNLLKEYVDIDNISPEELTNRLTMNGIILERMENISAAEIEKVVVGRITALNKHPENKNLSVCQVDIKGKILQIVCGAKNMKVFDKVAVALEGAKLPQIGIIKSKKFENILSSGMLCSASELGVEPGKSPGILILEEDTALGEDIRKIIKFDDTIFDFEIHSNRPDLMSIIGIAREVGAITNHKLKMPEIKIKEEGEKIEKDITVKIKAEDLCPRYTGRIIKGIKVEESPLWLKWKLKLLGIRAINNIVDITNFVMMETGQPLHAFDLDLIKGKTILVRRSKPGETIFTLDNVERQLPANSLVIADIEEPIAIAGIMGGKHSEINQNTKNIFLESAYFNPLNNRKSTIKYGLRTEASNRFEKGIDKEVQIFALDRAIDLINKITSGKISSGTIDTNKKLFNPSKIILRIGRVNKILGHLLEEDELKTKKLIINILEKLDFYIEKDQGEYIEIIPPSFRGDVEREIDLIEEIARIYGYDKIKPSMFQTTIAQEGKNFRLKVIDQIREILIGCGLNEVITYSFISPDTFDKIRIPEESKLRNALKIKNPILKDYSLMRTSIISSLLEVVKWNTNRQAEVVKIFEVGKIYLPYANKINSLPKEKIIITGVITKIGRGDLWEKSSSLDIFNVKGIIEVILQDLKVKNWEVVPGNHPTLHPLQNGKIIIGGEEIGIFGEIHSEVINNYRIPGKVNLFEIDFENLLPHIPPDIHYCILAKYPSAQRDLALIVKEEIISADIINAIKSIDVKLIKKVTLFDIFRGKQIGNGCKSLAYSIVFQAEDRTLTDQEVEDVYANIREKLMTKFNAKIRE</sequence>
<dbReference type="SMART" id="SM00874">
    <property type="entry name" value="B5"/>
    <property type="match status" value="1"/>
</dbReference>
<evidence type="ECO:0000313" key="20">
    <source>
        <dbReference type="EMBL" id="PIX35188.1"/>
    </source>
</evidence>
<dbReference type="Gene3D" id="3.30.56.10">
    <property type="match status" value="2"/>
</dbReference>
<dbReference type="PROSITE" id="PS50886">
    <property type="entry name" value="TRBD"/>
    <property type="match status" value="1"/>
</dbReference>
<keyword evidence="12 15" id="KW-0648">Protein biosynthesis</keyword>
<feature type="domain" description="FDX-ACB" evidence="18">
    <location>
        <begin position="717"/>
        <end position="810"/>
    </location>
</feature>
<proteinExistence type="inferred from homology"/>
<keyword evidence="7 15" id="KW-0479">Metal-binding</keyword>
<dbReference type="GO" id="GO:0006432">
    <property type="term" value="P:phenylalanyl-tRNA aminoacylation"/>
    <property type="evidence" value="ECO:0007669"/>
    <property type="project" value="UniProtKB-UniRule"/>
</dbReference>
<keyword evidence="10 15" id="KW-0460">Magnesium</keyword>
<dbReference type="SMART" id="SM00873">
    <property type="entry name" value="B3_4"/>
    <property type="match status" value="1"/>
</dbReference>
<keyword evidence="11 16" id="KW-0694">RNA-binding</keyword>
<dbReference type="SUPFAM" id="SSF50249">
    <property type="entry name" value="Nucleic acid-binding proteins"/>
    <property type="match status" value="1"/>
</dbReference>
<evidence type="ECO:0000256" key="9">
    <source>
        <dbReference type="ARBA" id="ARBA00022840"/>
    </source>
</evidence>
<name>A0A2M7KAM1_9BACT</name>
<evidence type="ECO:0000256" key="5">
    <source>
        <dbReference type="ARBA" id="ARBA00022555"/>
    </source>
</evidence>
<dbReference type="Gene3D" id="3.50.40.10">
    <property type="entry name" value="Phenylalanyl-trna Synthetase, Chain B, domain 3"/>
    <property type="match status" value="1"/>
</dbReference>
<evidence type="ECO:0000256" key="1">
    <source>
        <dbReference type="ARBA" id="ARBA00004496"/>
    </source>
</evidence>
<dbReference type="EMBL" id="PFIP01000016">
    <property type="protein sequence ID" value="PIX35188.1"/>
    <property type="molecule type" value="Genomic_DNA"/>
</dbReference>
<dbReference type="PANTHER" id="PTHR10947">
    <property type="entry name" value="PHENYLALANYL-TRNA SYNTHETASE BETA CHAIN AND LEUCINE-RICH REPEAT-CONTAINING PROTEIN 47"/>
    <property type="match status" value="1"/>
</dbReference>
<keyword evidence="8 15" id="KW-0547">Nucleotide-binding</keyword>
<comment type="catalytic activity">
    <reaction evidence="14 15">
        <text>tRNA(Phe) + L-phenylalanine + ATP = L-phenylalanyl-tRNA(Phe) + AMP + diphosphate + H(+)</text>
        <dbReference type="Rhea" id="RHEA:19413"/>
        <dbReference type="Rhea" id="RHEA-COMP:9668"/>
        <dbReference type="Rhea" id="RHEA-COMP:9699"/>
        <dbReference type="ChEBI" id="CHEBI:15378"/>
        <dbReference type="ChEBI" id="CHEBI:30616"/>
        <dbReference type="ChEBI" id="CHEBI:33019"/>
        <dbReference type="ChEBI" id="CHEBI:58095"/>
        <dbReference type="ChEBI" id="CHEBI:78442"/>
        <dbReference type="ChEBI" id="CHEBI:78531"/>
        <dbReference type="ChEBI" id="CHEBI:456215"/>
        <dbReference type="EC" id="6.1.1.20"/>
    </reaction>
</comment>
<evidence type="ECO:0000256" key="2">
    <source>
        <dbReference type="ARBA" id="ARBA00008653"/>
    </source>
</evidence>
<dbReference type="Gene3D" id="3.30.930.10">
    <property type="entry name" value="Bira Bifunctional Protein, Domain 2"/>
    <property type="match status" value="1"/>
</dbReference>
<evidence type="ECO:0000256" key="14">
    <source>
        <dbReference type="ARBA" id="ARBA00049255"/>
    </source>
</evidence>
<evidence type="ECO:0000256" key="3">
    <source>
        <dbReference type="ARBA" id="ARBA00011209"/>
    </source>
</evidence>
<dbReference type="NCBIfam" id="NF045760">
    <property type="entry name" value="YtpR"/>
    <property type="match status" value="1"/>
</dbReference>
<comment type="subcellular location">
    <subcellularLocation>
        <location evidence="1 15">Cytoplasm</location>
    </subcellularLocation>
</comment>
<keyword evidence="9 15" id="KW-0067">ATP-binding</keyword>
<dbReference type="Gene3D" id="3.30.70.380">
    <property type="entry name" value="Ferrodoxin-fold anticodon-binding domain"/>
    <property type="match status" value="1"/>
</dbReference>
<dbReference type="Pfam" id="PF03147">
    <property type="entry name" value="FDX-ACB"/>
    <property type="match status" value="1"/>
</dbReference>
<comment type="caution">
    <text evidence="20">The sequence shown here is derived from an EMBL/GenBank/DDBJ whole genome shotgun (WGS) entry which is preliminary data.</text>
</comment>
<evidence type="ECO:0000313" key="21">
    <source>
        <dbReference type="Proteomes" id="UP000231493"/>
    </source>
</evidence>
<dbReference type="Pfam" id="PF17759">
    <property type="entry name" value="tRNA_synthFbeta"/>
    <property type="match status" value="1"/>
</dbReference>
<evidence type="ECO:0000259" key="18">
    <source>
        <dbReference type="PROSITE" id="PS51447"/>
    </source>
</evidence>
<evidence type="ECO:0000256" key="8">
    <source>
        <dbReference type="ARBA" id="ARBA00022741"/>
    </source>
</evidence>
<dbReference type="GO" id="GO:0005524">
    <property type="term" value="F:ATP binding"/>
    <property type="evidence" value="ECO:0007669"/>
    <property type="project" value="UniProtKB-UniRule"/>
</dbReference>
<comment type="similarity">
    <text evidence="2 15">Belongs to the phenylalanyl-tRNA synthetase beta subunit family. Type 1 subfamily.</text>
</comment>
<evidence type="ECO:0000256" key="12">
    <source>
        <dbReference type="ARBA" id="ARBA00022917"/>
    </source>
</evidence>
<evidence type="ECO:0000256" key="6">
    <source>
        <dbReference type="ARBA" id="ARBA00022598"/>
    </source>
</evidence>
<dbReference type="InterPro" id="IPR045060">
    <property type="entry name" value="Phe-tRNA-ligase_IIc_bsu"/>
</dbReference>
<feature type="binding site" evidence="15">
    <location>
        <position position="464"/>
    </location>
    <ligand>
        <name>Mg(2+)</name>
        <dbReference type="ChEBI" id="CHEBI:18420"/>
        <note>shared with alpha subunit</note>
    </ligand>
</feature>
<dbReference type="InterPro" id="IPR004532">
    <property type="entry name" value="Phe-tRNA-ligase_IIc_bsu_bact"/>
</dbReference>
<keyword evidence="6 15" id="KW-0436">Ligase</keyword>
<dbReference type="PROSITE" id="PS51447">
    <property type="entry name" value="FDX_ACB"/>
    <property type="match status" value="1"/>
</dbReference>
<organism evidence="20 21">
    <name type="scientific">Candidatus Infernicultor aquiphilus</name>
    <dbReference type="NCBI Taxonomy" id="1805029"/>
    <lineage>
        <taxon>Bacteria</taxon>
        <taxon>Pseudomonadati</taxon>
        <taxon>Atribacterota</taxon>
        <taxon>Candidatus Phoenicimicrobiia</taxon>
        <taxon>Candidatus Pheonicimicrobiales</taxon>
        <taxon>Candidatus Phoenicimicrobiaceae</taxon>
        <taxon>Candidatus Infernicultor</taxon>
    </lineage>
</organism>
<dbReference type="SUPFAM" id="SSF46955">
    <property type="entry name" value="Putative DNA-binding domain"/>
    <property type="match status" value="1"/>
</dbReference>
<dbReference type="EC" id="6.1.1.20" evidence="15"/>
<evidence type="ECO:0000256" key="16">
    <source>
        <dbReference type="PROSITE-ProRule" id="PRU00209"/>
    </source>
</evidence>